<comment type="caution">
    <text evidence="17">The sequence shown here is derived from an EMBL/GenBank/DDBJ whole genome shotgun (WGS) entry which is preliminary data.</text>
</comment>
<dbReference type="SUPFAM" id="SSF53271">
    <property type="entry name" value="PRTase-like"/>
    <property type="match status" value="1"/>
</dbReference>
<feature type="binding site" evidence="15">
    <location>
        <position position="193"/>
    </location>
    <ligand>
        <name>uracil</name>
        <dbReference type="ChEBI" id="CHEBI:17568"/>
    </ligand>
</feature>
<keyword evidence="7 15" id="KW-0547">Nucleotide-binding</keyword>
<dbReference type="InterPro" id="IPR029057">
    <property type="entry name" value="PRTase-like"/>
</dbReference>
<keyword evidence="5 15" id="KW-0328">Glycosyltransferase</keyword>
<keyword evidence="8 15" id="KW-0460">Magnesium</keyword>
<evidence type="ECO:0000313" key="18">
    <source>
        <dbReference type="Proteomes" id="UP000053557"/>
    </source>
</evidence>
<dbReference type="NCBIfam" id="NF001097">
    <property type="entry name" value="PRK00129.1"/>
    <property type="match status" value="1"/>
</dbReference>
<dbReference type="CDD" id="cd06223">
    <property type="entry name" value="PRTases_typeI"/>
    <property type="match status" value="1"/>
</dbReference>
<dbReference type="GO" id="GO:0005737">
    <property type="term" value="C:cytoplasm"/>
    <property type="evidence" value="ECO:0007669"/>
    <property type="project" value="UniProtKB-ARBA"/>
</dbReference>
<feature type="binding site" evidence="15">
    <location>
        <begin position="130"/>
        <end position="138"/>
    </location>
    <ligand>
        <name>5-phospho-alpha-D-ribose 1-diphosphate</name>
        <dbReference type="ChEBI" id="CHEBI:58017"/>
    </ligand>
</feature>
<comment type="cofactor">
    <cofactor evidence="15">
        <name>Mg(2+)</name>
        <dbReference type="ChEBI" id="CHEBI:18420"/>
    </cofactor>
    <text evidence="15">Binds 1 Mg(2+) ion per subunit. The magnesium is bound as Mg-PRPP.</text>
</comment>
<evidence type="ECO:0000256" key="9">
    <source>
        <dbReference type="ARBA" id="ARBA00023134"/>
    </source>
</evidence>
<evidence type="ECO:0000256" key="2">
    <source>
        <dbReference type="ARBA" id="ARBA00009516"/>
    </source>
</evidence>
<evidence type="ECO:0000256" key="15">
    <source>
        <dbReference type="HAMAP-Rule" id="MF_01218"/>
    </source>
</evidence>
<dbReference type="InterPro" id="IPR000836">
    <property type="entry name" value="PRTase_dom"/>
</dbReference>
<evidence type="ECO:0000256" key="4">
    <source>
        <dbReference type="ARBA" id="ARBA00022533"/>
    </source>
</evidence>
<comment type="similarity">
    <text evidence="2 15">Belongs to the UPRTase family.</text>
</comment>
<keyword evidence="9 15" id="KW-0342">GTP-binding</keyword>
<evidence type="ECO:0000259" key="16">
    <source>
        <dbReference type="Pfam" id="PF14681"/>
    </source>
</evidence>
<evidence type="ECO:0000256" key="12">
    <source>
        <dbReference type="ARBA" id="ARBA00056901"/>
    </source>
</evidence>
<dbReference type="FunFam" id="3.40.50.2020:FF:000003">
    <property type="entry name" value="Uracil phosphoribosyltransferase"/>
    <property type="match status" value="1"/>
</dbReference>
<feature type="binding site" evidence="15">
    <location>
        <position position="103"/>
    </location>
    <ligand>
        <name>5-phospho-alpha-D-ribose 1-diphosphate</name>
        <dbReference type="ChEBI" id="CHEBI:58017"/>
    </ligand>
</feature>
<dbReference type="GO" id="GO:0044206">
    <property type="term" value="P:UMP salvage"/>
    <property type="evidence" value="ECO:0007669"/>
    <property type="project" value="UniProtKB-UniRule"/>
</dbReference>
<evidence type="ECO:0000256" key="13">
    <source>
        <dbReference type="ARBA" id="ARBA00072146"/>
    </source>
</evidence>
<sequence>MTAVKLVKHPLAQDALARLRNRETEVPQFRALISQLAIYLAIAGTEELRMQTVEVETPVTKAEMSVVAEEIVLVPILRAGLGMVEGMLTILTNATVGHLGLYRDHETLQPIEYYANTPENLEERLVIVLDPMLATGGSASAALTRLKERGATRLLLASIIAAPEGIARLELDHPDVQIVTISIDQKLNEKGYIVPGLGDAGDRMFGTL</sequence>
<dbReference type="InterPro" id="IPR005765">
    <property type="entry name" value="UPRT"/>
</dbReference>
<feature type="binding site" evidence="15">
    <location>
        <position position="78"/>
    </location>
    <ligand>
        <name>5-phospho-alpha-D-ribose 1-diphosphate</name>
        <dbReference type="ChEBI" id="CHEBI:58017"/>
    </ligand>
</feature>
<feature type="domain" description="Phosphoribosyltransferase" evidence="16">
    <location>
        <begin position="7"/>
        <end position="207"/>
    </location>
</feature>
<evidence type="ECO:0000256" key="8">
    <source>
        <dbReference type="ARBA" id="ARBA00022842"/>
    </source>
</evidence>
<dbReference type="Pfam" id="PF14681">
    <property type="entry name" value="UPRTase"/>
    <property type="match status" value="1"/>
</dbReference>
<accession>A0A124IVT7</accession>
<dbReference type="HAMAP" id="MF_01218_B">
    <property type="entry name" value="Upp_B"/>
    <property type="match status" value="1"/>
</dbReference>
<dbReference type="GO" id="GO:0000287">
    <property type="term" value="F:magnesium ion binding"/>
    <property type="evidence" value="ECO:0007669"/>
    <property type="project" value="UniProtKB-UniRule"/>
</dbReference>
<keyword evidence="18" id="KW-1185">Reference proteome</keyword>
<gene>
    <name evidence="15" type="primary">upp</name>
    <name evidence="17" type="ORF">ATW55_14140</name>
</gene>
<dbReference type="GO" id="GO:0004845">
    <property type="term" value="F:uracil phosphoribosyltransferase activity"/>
    <property type="evidence" value="ECO:0007669"/>
    <property type="project" value="UniProtKB-UniRule"/>
</dbReference>
<evidence type="ECO:0000256" key="1">
    <source>
        <dbReference type="ARBA" id="ARBA00005180"/>
    </source>
</evidence>
<dbReference type="InterPro" id="IPR034332">
    <property type="entry name" value="Upp_B"/>
</dbReference>
<evidence type="ECO:0000256" key="6">
    <source>
        <dbReference type="ARBA" id="ARBA00022679"/>
    </source>
</evidence>
<evidence type="ECO:0000256" key="5">
    <source>
        <dbReference type="ARBA" id="ARBA00022676"/>
    </source>
</evidence>
<evidence type="ECO:0000256" key="3">
    <source>
        <dbReference type="ARBA" id="ARBA00011894"/>
    </source>
</evidence>
<dbReference type="PANTHER" id="PTHR32315:SF4">
    <property type="entry name" value="URACIL PHOSPHORIBOSYLTRANSFERASE, CHLOROPLASTIC"/>
    <property type="match status" value="1"/>
</dbReference>
<dbReference type="PANTHER" id="PTHR32315">
    <property type="entry name" value="ADENINE PHOSPHORIBOSYLTRANSFERASE"/>
    <property type="match status" value="1"/>
</dbReference>
<protein>
    <recommendedName>
        <fullName evidence="13 15">Uracil phosphoribosyltransferase</fullName>
        <ecNumber evidence="3 15">2.4.2.9</ecNumber>
    </recommendedName>
    <alternativeName>
        <fullName evidence="10 15">UMP pyrophosphorylase</fullName>
    </alternativeName>
    <alternativeName>
        <fullName evidence="14 15">UPRTase</fullName>
    </alternativeName>
</protein>
<dbReference type="OrthoDB" id="9781675at2"/>
<name>A0A124IVT7_9BACL</name>
<comment type="activity regulation">
    <text evidence="15">Allosterically activated by GTP.</text>
</comment>
<proteinExistence type="inferred from homology"/>
<dbReference type="GO" id="GO:0005525">
    <property type="term" value="F:GTP binding"/>
    <property type="evidence" value="ECO:0007669"/>
    <property type="project" value="UniProtKB-KW"/>
</dbReference>
<dbReference type="EC" id="2.4.2.9" evidence="3 15"/>
<dbReference type="NCBIfam" id="TIGR01091">
    <property type="entry name" value="upp"/>
    <property type="match status" value="1"/>
</dbReference>
<evidence type="ECO:0000256" key="14">
    <source>
        <dbReference type="ARBA" id="ARBA00079807"/>
    </source>
</evidence>
<organism evidence="17 18">
    <name type="scientific">Ferroacidibacillus organovorans</name>
    <dbReference type="NCBI Taxonomy" id="1765683"/>
    <lineage>
        <taxon>Bacteria</taxon>
        <taxon>Bacillati</taxon>
        <taxon>Bacillota</taxon>
        <taxon>Bacilli</taxon>
        <taxon>Bacillales</taxon>
        <taxon>Alicyclobacillaceae</taxon>
        <taxon>Ferroacidibacillus</taxon>
    </lineage>
</organism>
<dbReference type="RefSeq" id="WP_067717963.1">
    <property type="nucleotide sequence ID" value="NZ_LPVJ01000054.1"/>
</dbReference>
<feature type="binding site" evidence="15">
    <location>
        <begin position="198"/>
        <end position="200"/>
    </location>
    <ligand>
        <name>uracil</name>
        <dbReference type="ChEBI" id="CHEBI:17568"/>
    </ligand>
</feature>
<keyword evidence="4 15" id="KW-0021">Allosteric enzyme</keyword>
<evidence type="ECO:0000256" key="11">
    <source>
        <dbReference type="ARBA" id="ARBA00052919"/>
    </source>
</evidence>
<dbReference type="GO" id="GO:0006223">
    <property type="term" value="P:uracil salvage"/>
    <property type="evidence" value="ECO:0007669"/>
    <property type="project" value="InterPro"/>
</dbReference>
<reference evidence="17 18" key="1">
    <citation type="submission" date="2015-12" db="EMBL/GenBank/DDBJ databases">
        <title>Draft genome sequence of Acidibacillus ferrooxidans ITV001, isolated from a chalcopyrite acid mine drainage site in Brazil.</title>
        <authorList>
            <person name="Dall'Agnol H."/>
            <person name="Nancucheo I."/>
            <person name="Johnson B."/>
            <person name="Oliveira R."/>
            <person name="Leite L."/>
            <person name="Pylro V."/>
            <person name="Nunes G.L."/>
            <person name="Tzotzos G."/>
            <person name="Fernandes G.R."/>
            <person name="Dutra J."/>
            <person name="Orellana S.C."/>
            <person name="Oliveira G."/>
        </authorList>
    </citation>
    <scope>NUCLEOTIDE SEQUENCE [LARGE SCALE GENOMIC DNA]</scope>
    <source>
        <strain evidence="18">ITV01</strain>
    </source>
</reference>
<dbReference type="AlphaFoldDB" id="A0A124IVT7"/>
<comment type="function">
    <text evidence="12 15">Catalyzes the conversion of uracil and 5-phospho-alpha-D-ribose 1-diphosphate (PRPP) to UMP and diphosphate.</text>
</comment>
<dbReference type="Gene3D" id="3.40.50.2020">
    <property type="match status" value="1"/>
</dbReference>
<dbReference type="InterPro" id="IPR050054">
    <property type="entry name" value="UPRTase/APRTase"/>
</dbReference>
<keyword evidence="6 15" id="KW-0808">Transferase</keyword>
<dbReference type="Proteomes" id="UP000053557">
    <property type="component" value="Unassembled WGS sequence"/>
</dbReference>
<evidence type="ECO:0000256" key="10">
    <source>
        <dbReference type="ARBA" id="ARBA00031082"/>
    </source>
</evidence>
<evidence type="ECO:0000313" key="17">
    <source>
        <dbReference type="EMBL" id="KUO95269.1"/>
    </source>
</evidence>
<comment type="catalytic activity">
    <reaction evidence="11 15">
        <text>UMP + diphosphate = 5-phospho-alpha-D-ribose 1-diphosphate + uracil</text>
        <dbReference type="Rhea" id="RHEA:13017"/>
        <dbReference type="ChEBI" id="CHEBI:17568"/>
        <dbReference type="ChEBI" id="CHEBI:33019"/>
        <dbReference type="ChEBI" id="CHEBI:57865"/>
        <dbReference type="ChEBI" id="CHEBI:58017"/>
        <dbReference type="EC" id="2.4.2.9"/>
    </reaction>
</comment>
<comment type="pathway">
    <text evidence="1 15">Pyrimidine metabolism; UMP biosynthesis via salvage pathway; UMP from uracil: step 1/1.</text>
</comment>
<feature type="binding site" evidence="15">
    <location>
        <position position="199"/>
    </location>
    <ligand>
        <name>5-phospho-alpha-D-ribose 1-diphosphate</name>
        <dbReference type="ChEBI" id="CHEBI:58017"/>
    </ligand>
</feature>
<evidence type="ECO:0000256" key="7">
    <source>
        <dbReference type="ARBA" id="ARBA00022741"/>
    </source>
</evidence>
<dbReference type="UniPathway" id="UPA00574">
    <property type="reaction ID" value="UER00636"/>
</dbReference>
<dbReference type="EMBL" id="LPVJ01000054">
    <property type="protein sequence ID" value="KUO95269.1"/>
    <property type="molecule type" value="Genomic_DNA"/>
</dbReference>